<comment type="caution">
    <text evidence="4">The sequence shown here is derived from an EMBL/GenBank/DDBJ whole genome shotgun (WGS) entry which is preliminary data.</text>
</comment>
<protein>
    <submittedName>
        <fullName evidence="4">Uncharacterized protein</fullName>
    </submittedName>
</protein>
<feature type="transmembrane region" description="Helical" evidence="3">
    <location>
        <begin position="260"/>
        <end position="279"/>
    </location>
</feature>
<evidence type="ECO:0000313" key="4">
    <source>
        <dbReference type="EMBL" id="KAH0469051.1"/>
    </source>
</evidence>
<accession>A0AAV7HJ25</accession>
<dbReference type="SUPFAM" id="SSF81665">
    <property type="entry name" value="Calcium ATPase, transmembrane domain M"/>
    <property type="match status" value="1"/>
</dbReference>
<dbReference type="GO" id="GO:0005886">
    <property type="term" value="C:plasma membrane"/>
    <property type="evidence" value="ECO:0007669"/>
    <property type="project" value="TreeGrafter"/>
</dbReference>
<dbReference type="PANTHER" id="PTHR24093:SF369">
    <property type="entry name" value="CALCIUM-TRANSPORTING ATPASE"/>
    <property type="match status" value="1"/>
</dbReference>
<comment type="subcellular location">
    <subcellularLocation>
        <location evidence="1">Endomembrane system</location>
        <topology evidence="1">Multi-pass membrane protein</topology>
    </subcellularLocation>
</comment>
<reference evidence="4 5" key="1">
    <citation type="journal article" date="2021" name="Hortic Res">
        <title>Chromosome-scale assembly of the Dendrobium chrysotoxum genome enhances the understanding of orchid evolution.</title>
        <authorList>
            <person name="Zhang Y."/>
            <person name="Zhang G.Q."/>
            <person name="Zhang D."/>
            <person name="Liu X.D."/>
            <person name="Xu X.Y."/>
            <person name="Sun W.H."/>
            <person name="Yu X."/>
            <person name="Zhu X."/>
            <person name="Wang Z.W."/>
            <person name="Zhao X."/>
            <person name="Zhong W.Y."/>
            <person name="Chen H."/>
            <person name="Yin W.L."/>
            <person name="Huang T."/>
            <person name="Niu S.C."/>
            <person name="Liu Z.J."/>
        </authorList>
    </citation>
    <scope>NUCLEOTIDE SEQUENCE [LARGE SCALE GENOMIC DNA]</scope>
    <source>
        <strain evidence="4">Lindl</strain>
    </source>
</reference>
<dbReference type="GO" id="GO:0005388">
    <property type="term" value="F:P-type calcium transporter activity"/>
    <property type="evidence" value="ECO:0007669"/>
    <property type="project" value="TreeGrafter"/>
</dbReference>
<evidence type="ECO:0000256" key="3">
    <source>
        <dbReference type="SAM" id="Phobius"/>
    </source>
</evidence>
<name>A0AAV7HJ25_DENCH</name>
<dbReference type="AlphaFoldDB" id="A0AAV7HJ25"/>
<keyword evidence="5" id="KW-1185">Reference proteome</keyword>
<dbReference type="InterPro" id="IPR023298">
    <property type="entry name" value="ATPase_P-typ_TM_dom_sf"/>
</dbReference>
<evidence type="ECO:0000256" key="1">
    <source>
        <dbReference type="ARBA" id="ARBA00004127"/>
    </source>
</evidence>
<keyword evidence="2" id="KW-0460">Magnesium</keyword>
<keyword evidence="3" id="KW-0472">Membrane</keyword>
<gene>
    <name evidence="4" type="ORF">IEQ34_002283</name>
</gene>
<dbReference type="EMBL" id="JAGFBR010000003">
    <property type="protein sequence ID" value="KAH0469051.1"/>
    <property type="molecule type" value="Genomic_DNA"/>
</dbReference>
<keyword evidence="3" id="KW-1133">Transmembrane helix</keyword>
<dbReference type="Gene3D" id="1.20.1110.10">
    <property type="entry name" value="Calcium-transporting ATPase, transmembrane domain"/>
    <property type="match status" value="1"/>
</dbReference>
<dbReference type="PANTHER" id="PTHR24093">
    <property type="entry name" value="CATION TRANSPORTING ATPASE"/>
    <property type="match status" value="1"/>
</dbReference>
<proteinExistence type="predicted"/>
<keyword evidence="3" id="KW-0812">Transmembrane</keyword>
<evidence type="ECO:0000256" key="2">
    <source>
        <dbReference type="ARBA" id="ARBA00022842"/>
    </source>
</evidence>
<organism evidence="4 5">
    <name type="scientific">Dendrobium chrysotoxum</name>
    <name type="common">Orchid</name>
    <dbReference type="NCBI Taxonomy" id="161865"/>
    <lineage>
        <taxon>Eukaryota</taxon>
        <taxon>Viridiplantae</taxon>
        <taxon>Streptophyta</taxon>
        <taxon>Embryophyta</taxon>
        <taxon>Tracheophyta</taxon>
        <taxon>Spermatophyta</taxon>
        <taxon>Magnoliopsida</taxon>
        <taxon>Liliopsida</taxon>
        <taxon>Asparagales</taxon>
        <taxon>Orchidaceae</taxon>
        <taxon>Epidendroideae</taxon>
        <taxon>Malaxideae</taxon>
        <taxon>Dendrobiinae</taxon>
        <taxon>Dendrobium</taxon>
    </lineage>
</organism>
<feature type="transmembrane region" description="Helical" evidence="3">
    <location>
        <begin position="222"/>
        <end position="240"/>
    </location>
</feature>
<feature type="transmembrane region" description="Helical" evidence="3">
    <location>
        <begin position="59"/>
        <end position="80"/>
    </location>
</feature>
<evidence type="ECO:0000313" key="5">
    <source>
        <dbReference type="Proteomes" id="UP000775213"/>
    </source>
</evidence>
<dbReference type="Proteomes" id="UP000775213">
    <property type="component" value="Unassembled WGS sequence"/>
</dbReference>
<sequence>MRKTIRQQKATGLRAKNDWTMKVFVGPRAHKDLKTPFLMPGCKVADDYGIILPANYKEVTIMVVAVPEGLPLAVTLILAYSMKKMMANKALLQRLSACETIGSTTTICNDKAGTLTLNQGNDEPRTMKLWDLDLEPYPLDRYSKHISSAILAAYDNITIFCFPYAENLLASATATREDLTGYLMLLNYVGNPCLKATFDLRACIWEHVCAFCPLVCKLRIRWHGVILVTCCVLTNLLLLFVDDCIHHILDVSFYKQVDVVEVITFSCMIVVLIIIIVEADHAGLEADARVGVHGPYTEDDQATKDNWTAREKRLDHESLRRLASQLELAHKDLKTPFLMPGCKVADDYGIMLEMIDQYFKLALSHRTNNGLTAMC</sequence>
<dbReference type="GO" id="GO:0012505">
    <property type="term" value="C:endomembrane system"/>
    <property type="evidence" value="ECO:0007669"/>
    <property type="project" value="UniProtKB-SubCell"/>
</dbReference>